<feature type="domain" description="Zn(2)-C6 fungal-type" evidence="8">
    <location>
        <begin position="45"/>
        <end position="75"/>
    </location>
</feature>
<dbReference type="SUPFAM" id="SSF57701">
    <property type="entry name" value="Zn2/Cys6 DNA-binding domain"/>
    <property type="match status" value="1"/>
</dbReference>
<dbReference type="AlphaFoldDB" id="A0A6A5ZTE7"/>
<gene>
    <name evidence="10" type="ORF">BDV96DRAFT_639543</name>
</gene>
<keyword evidence="4" id="KW-0804">Transcription</keyword>
<dbReference type="CDD" id="cd00067">
    <property type="entry name" value="GAL4"/>
    <property type="match status" value="1"/>
</dbReference>
<dbReference type="PROSITE" id="PS50157">
    <property type="entry name" value="ZINC_FINGER_C2H2_2"/>
    <property type="match status" value="1"/>
</dbReference>
<accession>A0A6A5ZTE7</accession>
<dbReference type="Proteomes" id="UP000799770">
    <property type="component" value="Unassembled WGS sequence"/>
</dbReference>
<dbReference type="Gene3D" id="4.10.240.10">
    <property type="entry name" value="Zn(2)-C6 fungal-type DNA-binding domain"/>
    <property type="match status" value="1"/>
</dbReference>
<organism evidence="10 11">
    <name type="scientific">Lophiotrema nucula</name>
    <dbReference type="NCBI Taxonomy" id="690887"/>
    <lineage>
        <taxon>Eukaryota</taxon>
        <taxon>Fungi</taxon>
        <taxon>Dikarya</taxon>
        <taxon>Ascomycota</taxon>
        <taxon>Pezizomycotina</taxon>
        <taxon>Dothideomycetes</taxon>
        <taxon>Pleosporomycetidae</taxon>
        <taxon>Pleosporales</taxon>
        <taxon>Lophiotremataceae</taxon>
        <taxon>Lophiotrema</taxon>
    </lineage>
</organism>
<dbReference type="PROSITE" id="PS00463">
    <property type="entry name" value="ZN2_CY6_FUNGAL_1"/>
    <property type="match status" value="1"/>
</dbReference>
<dbReference type="OrthoDB" id="5423818at2759"/>
<proteinExistence type="predicted"/>
<evidence type="ECO:0000259" key="9">
    <source>
        <dbReference type="PROSITE" id="PS50157"/>
    </source>
</evidence>
<evidence type="ECO:0000256" key="5">
    <source>
        <dbReference type="ARBA" id="ARBA00023242"/>
    </source>
</evidence>
<evidence type="ECO:0000256" key="3">
    <source>
        <dbReference type="ARBA" id="ARBA00023015"/>
    </source>
</evidence>
<dbReference type="InterPro" id="IPR036864">
    <property type="entry name" value="Zn2-C6_fun-type_DNA-bd_sf"/>
</dbReference>
<keyword evidence="5" id="KW-0539">Nucleus</keyword>
<evidence type="ECO:0000256" key="4">
    <source>
        <dbReference type="ARBA" id="ARBA00023163"/>
    </source>
</evidence>
<keyword evidence="3" id="KW-0805">Transcription regulation</keyword>
<dbReference type="PANTHER" id="PTHR47660">
    <property type="entry name" value="TRANSCRIPTION FACTOR WITH C2H2 AND ZN(2)-CYS(6) DNA BINDING DOMAIN (EUROFUNG)-RELATED-RELATED"/>
    <property type="match status" value="1"/>
</dbReference>
<dbReference type="GO" id="GO:0008270">
    <property type="term" value="F:zinc ion binding"/>
    <property type="evidence" value="ECO:0007669"/>
    <property type="project" value="UniProtKB-KW"/>
</dbReference>
<dbReference type="InterPro" id="IPR001138">
    <property type="entry name" value="Zn2Cys6_DnaBD"/>
</dbReference>
<dbReference type="Pfam" id="PF00172">
    <property type="entry name" value="Zn_clus"/>
    <property type="match status" value="1"/>
</dbReference>
<feature type="domain" description="C2H2-type" evidence="9">
    <location>
        <begin position="10"/>
        <end position="28"/>
    </location>
</feature>
<dbReference type="InterPro" id="IPR013087">
    <property type="entry name" value="Znf_C2H2_type"/>
</dbReference>
<evidence type="ECO:0008006" key="12">
    <source>
        <dbReference type="Google" id="ProtNLM"/>
    </source>
</evidence>
<dbReference type="GO" id="GO:0000981">
    <property type="term" value="F:DNA-binding transcription factor activity, RNA polymerase II-specific"/>
    <property type="evidence" value="ECO:0007669"/>
    <property type="project" value="InterPro"/>
</dbReference>
<reference evidence="10" key="1">
    <citation type="journal article" date="2020" name="Stud. Mycol.">
        <title>101 Dothideomycetes genomes: a test case for predicting lifestyles and emergence of pathogens.</title>
        <authorList>
            <person name="Haridas S."/>
            <person name="Albert R."/>
            <person name="Binder M."/>
            <person name="Bloem J."/>
            <person name="Labutti K."/>
            <person name="Salamov A."/>
            <person name="Andreopoulos B."/>
            <person name="Baker S."/>
            <person name="Barry K."/>
            <person name="Bills G."/>
            <person name="Bluhm B."/>
            <person name="Cannon C."/>
            <person name="Castanera R."/>
            <person name="Culley D."/>
            <person name="Daum C."/>
            <person name="Ezra D."/>
            <person name="Gonzalez J."/>
            <person name="Henrissat B."/>
            <person name="Kuo A."/>
            <person name="Liang C."/>
            <person name="Lipzen A."/>
            <person name="Lutzoni F."/>
            <person name="Magnuson J."/>
            <person name="Mondo S."/>
            <person name="Nolan M."/>
            <person name="Ohm R."/>
            <person name="Pangilinan J."/>
            <person name="Park H.-J."/>
            <person name="Ramirez L."/>
            <person name="Alfaro M."/>
            <person name="Sun H."/>
            <person name="Tritt A."/>
            <person name="Yoshinaga Y."/>
            <person name="Zwiers L.-H."/>
            <person name="Turgeon B."/>
            <person name="Goodwin S."/>
            <person name="Spatafora J."/>
            <person name="Crous P."/>
            <person name="Grigoriev I."/>
        </authorList>
    </citation>
    <scope>NUCLEOTIDE SEQUENCE</scope>
    <source>
        <strain evidence="10">CBS 627.86</strain>
    </source>
</reference>
<protein>
    <recommendedName>
        <fullName evidence="12">Zn(2)-C6 fungal-type domain-containing protein</fullName>
    </recommendedName>
</protein>
<keyword evidence="1" id="KW-0479">Metal-binding</keyword>
<dbReference type="PANTHER" id="PTHR47660:SF3">
    <property type="entry name" value="FINGER DOMAIN PROTEIN, PUTATIVE (AFU_ORTHOLOGUE AFUA_4G03310)-RELATED"/>
    <property type="match status" value="1"/>
</dbReference>
<name>A0A6A5ZTE7_9PLEO</name>
<dbReference type="EMBL" id="ML977310">
    <property type="protein sequence ID" value="KAF2122992.1"/>
    <property type="molecule type" value="Genomic_DNA"/>
</dbReference>
<evidence type="ECO:0000313" key="11">
    <source>
        <dbReference type="Proteomes" id="UP000799770"/>
    </source>
</evidence>
<evidence type="ECO:0000256" key="7">
    <source>
        <dbReference type="SAM" id="MobiDB-lite"/>
    </source>
</evidence>
<evidence type="ECO:0000259" key="8">
    <source>
        <dbReference type="PROSITE" id="PS50048"/>
    </source>
</evidence>
<evidence type="ECO:0000256" key="6">
    <source>
        <dbReference type="PROSITE-ProRule" id="PRU00042"/>
    </source>
</evidence>
<evidence type="ECO:0000256" key="2">
    <source>
        <dbReference type="ARBA" id="ARBA00022833"/>
    </source>
</evidence>
<keyword evidence="6" id="KW-0863">Zinc-finger</keyword>
<feature type="region of interest" description="Disordered" evidence="7">
    <location>
        <begin position="167"/>
        <end position="194"/>
    </location>
</feature>
<evidence type="ECO:0000313" key="10">
    <source>
        <dbReference type="EMBL" id="KAF2122992.1"/>
    </source>
</evidence>
<keyword evidence="11" id="KW-1185">Reference proteome</keyword>
<feature type="compositionally biased region" description="Polar residues" evidence="7">
    <location>
        <begin position="167"/>
        <end position="180"/>
    </location>
</feature>
<sequence>MHERDLQAVLRCKLCNKPFDKESTLKRHGYYCRSRRDGKATRVRSCISCARGKARCDNGQPGCSRCTAKGIECHYPAKTSNSRGLRSSHAGDTSIPRVHGILEHVAEPSHQQATNDVDASLQGLLDISDADFANLGSESFDWNEPYLIDFAEFMDLPIDSENTARPSSDCNALVSRSPTGSAKPAGSIQNYKLPHTPIPISPSTTIRSLVQKPKLHAGPQRMILHTLRSYPLMMLRHNTLPPFIHPRLISTDFEEGKMEPLANCVSLVHMISSGVQGSRKLFWKNVRLECERLCAEILTLSKWELVTAMQALSIYILIRLDEGETDDNNYDYLLLATVIAQQLACVDIVKGHKCGQAFNRDWKHWIFEESRRRLAIIYRVVAMLFYFEPAAMCELQTDLVLAPLPGKKQLWEANDESVWLTESERDPAARTSFALAANGELVELDEGQLFCGDLVLQYNSSDGTSPSRRATHWEQWCSGVDAFGGLVLLAASLVG</sequence>
<dbReference type="PROSITE" id="PS50048">
    <property type="entry name" value="ZN2_CY6_FUNGAL_2"/>
    <property type="match status" value="1"/>
</dbReference>
<dbReference type="SMART" id="SM00066">
    <property type="entry name" value="GAL4"/>
    <property type="match status" value="1"/>
</dbReference>
<keyword evidence="2" id="KW-0862">Zinc</keyword>
<evidence type="ECO:0000256" key="1">
    <source>
        <dbReference type="ARBA" id="ARBA00022723"/>
    </source>
</evidence>